<protein>
    <submittedName>
        <fullName evidence="1">Mechanosensitive ion channel family protein</fullName>
    </submittedName>
</protein>
<name>A0A3S4RIH6_PSEFL</name>
<dbReference type="EMBL" id="LR134300">
    <property type="protein sequence ID" value="VEE48033.1"/>
    <property type="molecule type" value="Genomic_DNA"/>
</dbReference>
<dbReference type="InterPro" id="IPR011066">
    <property type="entry name" value="MscS_channel_C_sf"/>
</dbReference>
<reference evidence="1 2" key="1">
    <citation type="submission" date="2018-12" db="EMBL/GenBank/DDBJ databases">
        <authorList>
            <consortium name="Pathogen Informatics"/>
        </authorList>
    </citation>
    <scope>NUCLEOTIDE SEQUENCE [LARGE SCALE GENOMIC DNA]</scope>
    <source>
        <strain evidence="1 2">NCTC10783</strain>
    </source>
</reference>
<dbReference type="Proteomes" id="UP000278078">
    <property type="component" value="Chromosome"/>
</dbReference>
<gene>
    <name evidence="1" type="ORF">NCTC10783_03937</name>
</gene>
<accession>A0A3S4RIH6</accession>
<sequence length="33" mass="3573">MFNEKARDALGKEGIGIPFPQRVVKVVQGAMAD</sequence>
<proteinExistence type="predicted"/>
<dbReference type="SUPFAM" id="SSF82689">
    <property type="entry name" value="Mechanosensitive channel protein MscS (YggB), C-terminal domain"/>
    <property type="match status" value="1"/>
</dbReference>
<dbReference type="GO" id="GO:0016020">
    <property type="term" value="C:membrane"/>
    <property type="evidence" value="ECO:0007669"/>
    <property type="project" value="InterPro"/>
</dbReference>
<dbReference type="AlphaFoldDB" id="A0A3S4RIH6"/>
<evidence type="ECO:0000313" key="2">
    <source>
        <dbReference type="Proteomes" id="UP000278078"/>
    </source>
</evidence>
<evidence type="ECO:0000313" key="1">
    <source>
        <dbReference type="EMBL" id="VEE48033.1"/>
    </source>
</evidence>
<organism evidence="1 2">
    <name type="scientific">Pseudomonas fluorescens</name>
    <dbReference type="NCBI Taxonomy" id="294"/>
    <lineage>
        <taxon>Bacteria</taxon>
        <taxon>Pseudomonadati</taxon>
        <taxon>Pseudomonadota</taxon>
        <taxon>Gammaproteobacteria</taxon>
        <taxon>Pseudomonadales</taxon>
        <taxon>Pseudomonadaceae</taxon>
        <taxon>Pseudomonas</taxon>
    </lineage>
</organism>